<proteinExistence type="predicted"/>
<evidence type="ECO:0000313" key="2">
    <source>
        <dbReference type="Proteomes" id="UP000217790"/>
    </source>
</evidence>
<protein>
    <submittedName>
        <fullName evidence="1">Uncharacterized protein</fullName>
    </submittedName>
</protein>
<dbReference type="EMBL" id="KZ293648">
    <property type="protein sequence ID" value="PBK98304.1"/>
    <property type="molecule type" value="Genomic_DNA"/>
</dbReference>
<dbReference type="InParanoid" id="A0A2H3DWR5"/>
<organism evidence="1 2">
    <name type="scientific">Armillaria gallica</name>
    <name type="common">Bulbous honey fungus</name>
    <name type="synonym">Armillaria bulbosa</name>
    <dbReference type="NCBI Taxonomy" id="47427"/>
    <lineage>
        <taxon>Eukaryota</taxon>
        <taxon>Fungi</taxon>
        <taxon>Dikarya</taxon>
        <taxon>Basidiomycota</taxon>
        <taxon>Agaricomycotina</taxon>
        <taxon>Agaricomycetes</taxon>
        <taxon>Agaricomycetidae</taxon>
        <taxon>Agaricales</taxon>
        <taxon>Marasmiineae</taxon>
        <taxon>Physalacriaceae</taxon>
        <taxon>Armillaria</taxon>
    </lineage>
</organism>
<evidence type="ECO:0000313" key="1">
    <source>
        <dbReference type="EMBL" id="PBK98304.1"/>
    </source>
</evidence>
<name>A0A2H3DWR5_ARMGA</name>
<reference evidence="2" key="1">
    <citation type="journal article" date="2017" name="Nat. Ecol. Evol.">
        <title>Genome expansion and lineage-specific genetic innovations in the forest pathogenic fungi Armillaria.</title>
        <authorList>
            <person name="Sipos G."/>
            <person name="Prasanna A.N."/>
            <person name="Walter M.C."/>
            <person name="O'Connor E."/>
            <person name="Balint B."/>
            <person name="Krizsan K."/>
            <person name="Kiss B."/>
            <person name="Hess J."/>
            <person name="Varga T."/>
            <person name="Slot J."/>
            <person name="Riley R."/>
            <person name="Boka B."/>
            <person name="Rigling D."/>
            <person name="Barry K."/>
            <person name="Lee J."/>
            <person name="Mihaltcheva S."/>
            <person name="LaButti K."/>
            <person name="Lipzen A."/>
            <person name="Waldron R."/>
            <person name="Moloney N.M."/>
            <person name="Sperisen C."/>
            <person name="Kredics L."/>
            <person name="Vagvoelgyi C."/>
            <person name="Patrignani A."/>
            <person name="Fitzpatrick D."/>
            <person name="Nagy I."/>
            <person name="Doyle S."/>
            <person name="Anderson J.B."/>
            <person name="Grigoriev I.V."/>
            <person name="Gueldener U."/>
            <person name="Muensterkoetter M."/>
            <person name="Nagy L.G."/>
        </authorList>
    </citation>
    <scope>NUCLEOTIDE SEQUENCE [LARGE SCALE GENOMIC DNA]</scope>
    <source>
        <strain evidence="2">Ar21-2</strain>
    </source>
</reference>
<feature type="non-terminal residue" evidence="1">
    <location>
        <position position="1"/>
    </location>
</feature>
<accession>A0A2H3DWR5</accession>
<dbReference type="OrthoDB" id="3067373at2759"/>
<dbReference type="AlphaFoldDB" id="A0A2H3DWR5"/>
<sequence>FRIGNIMEVQMTLVVVQGKKNVFRMKPILRVIVLLNSKYMQVRAEILSNRSN</sequence>
<dbReference type="Proteomes" id="UP000217790">
    <property type="component" value="Unassembled WGS sequence"/>
</dbReference>
<keyword evidence="2" id="KW-1185">Reference proteome</keyword>
<gene>
    <name evidence="1" type="ORF">ARMGADRAFT_920556</name>
</gene>